<dbReference type="AlphaFoldDB" id="A0ABD5U409"/>
<dbReference type="PANTHER" id="PTHR42693:SF53">
    <property type="entry name" value="ENDO-4-O-SULFATASE"/>
    <property type="match status" value="1"/>
</dbReference>
<proteinExistence type="inferred from homology"/>
<dbReference type="GO" id="GO:0016787">
    <property type="term" value="F:hydrolase activity"/>
    <property type="evidence" value="ECO:0007669"/>
    <property type="project" value="UniProtKB-KW"/>
</dbReference>
<dbReference type="CDD" id="cd16148">
    <property type="entry name" value="sulfatase_like"/>
    <property type="match status" value="1"/>
</dbReference>
<dbReference type="PANTHER" id="PTHR42693">
    <property type="entry name" value="ARYLSULFATASE FAMILY MEMBER"/>
    <property type="match status" value="1"/>
</dbReference>
<keyword evidence="2" id="KW-0378">Hydrolase</keyword>
<dbReference type="Proteomes" id="UP001596408">
    <property type="component" value="Unassembled WGS sequence"/>
</dbReference>
<dbReference type="RefSeq" id="WP_379698477.1">
    <property type="nucleotide sequence ID" value="NZ_JBHSXH010000015.1"/>
</dbReference>
<evidence type="ECO:0000259" key="3">
    <source>
        <dbReference type="Pfam" id="PF00884"/>
    </source>
</evidence>
<dbReference type="InterPro" id="IPR050738">
    <property type="entry name" value="Sulfatase"/>
</dbReference>
<organism evidence="4 5">
    <name type="scientific">Halopelagius fulvigenes</name>
    <dbReference type="NCBI Taxonomy" id="1198324"/>
    <lineage>
        <taxon>Archaea</taxon>
        <taxon>Methanobacteriati</taxon>
        <taxon>Methanobacteriota</taxon>
        <taxon>Stenosarchaea group</taxon>
        <taxon>Halobacteria</taxon>
        <taxon>Halobacteriales</taxon>
        <taxon>Haloferacaceae</taxon>
    </lineage>
</organism>
<dbReference type="EMBL" id="JBHSXH010000015">
    <property type="protein sequence ID" value="MFC6826611.1"/>
    <property type="molecule type" value="Genomic_DNA"/>
</dbReference>
<dbReference type="SUPFAM" id="SSF53649">
    <property type="entry name" value="Alkaline phosphatase-like"/>
    <property type="match status" value="1"/>
</dbReference>
<feature type="domain" description="Sulfatase N-terminal" evidence="3">
    <location>
        <begin position="3"/>
        <end position="331"/>
    </location>
</feature>
<evidence type="ECO:0000313" key="5">
    <source>
        <dbReference type="Proteomes" id="UP001596408"/>
    </source>
</evidence>
<sequence>MRVVYIDIDSLRPDHIGAYGYDAPTTPNLDEFAEDCVAFERAYVANSPCLPSRAAFLTGRYGLQNGVETHGPQSQQLHHPSNEVDWAGTWADHVPERQWWSLPRLFYEERVPAFAVSSFPRHPAPWFHDTWHEVHQPQEPVGENESFQTPRAESVVDDAIDVLARHEGGDFFAYVQLWDPHGPYLRSAEEVAAFEDVPMPPHPTAEQIADHREWDAWRSADHMGVRDRDDLRALIANYDAEIRYADRHVGRLLDHLRENALYEDSLVVVTADHGEEFGEHGLYREHWSTHDGTQRVPLLVKPPADTEYEPGRRSQLVTNVDMPPTLAEYAGLETPARWQGDSVRPLLESADEPWRDAVVFDHGLYTAQRAIRTDRWKLVKTYHAGMWESVVPETQLFDMDADPWEQSDVSETHPDVVSRLEGRLTDWVEEHREGDRDALRAVSESGPMGCRAFGDGFDGV</sequence>
<evidence type="ECO:0000256" key="1">
    <source>
        <dbReference type="ARBA" id="ARBA00008779"/>
    </source>
</evidence>
<gene>
    <name evidence="4" type="ORF">ACFQEV_16640</name>
</gene>
<name>A0ABD5U409_9EURY</name>
<dbReference type="Gene3D" id="3.40.720.10">
    <property type="entry name" value="Alkaline Phosphatase, subunit A"/>
    <property type="match status" value="1"/>
</dbReference>
<evidence type="ECO:0000256" key="2">
    <source>
        <dbReference type="ARBA" id="ARBA00022801"/>
    </source>
</evidence>
<dbReference type="InterPro" id="IPR000917">
    <property type="entry name" value="Sulfatase_N"/>
</dbReference>
<dbReference type="Pfam" id="PF00884">
    <property type="entry name" value="Sulfatase"/>
    <property type="match status" value="1"/>
</dbReference>
<evidence type="ECO:0000313" key="4">
    <source>
        <dbReference type="EMBL" id="MFC6826611.1"/>
    </source>
</evidence>
<dbReference type="InterPro" id="IPR017850">
    <property type="entry name" value="Alkaline_phosphatase_core_sf"/>
</dbReference>
<reference evidence="4 5" key="1">
    <citation type="journal article" date="2019" name="Int. J. Syst. Evol. Microbiol.">
        <title>The Global Catalogue of Microorganisms (GCM) 10K type strain sequencing project: providing services to taxonomists for standard genome sequencing and annotation.</title>
        <authorList>
            <consortium name="The Broad Institute Genomics Platform"/>
            <consortium name="The Broad Institute Genome Sequencing Center for Infectious Disease"/>
            <person name="Wu L."/>
            <person name="Ma J."/>
        </authorList>
    </citation>
    <scope>NUCLEOTIDE SEQUENCE [LARGE SCALE GENOMIC DNA]</scope>
    <source>
        <strain evidence="4 5">YIM 94188</strain>
    </source>
</reference>
<comment type="caution">
    <text evidence="4">The sequence shown here is derived from an EMBL/GenBank/DDBJ whole genome shotgun (WGS) entry which is preliminary data.</text>
</comment>
<protein>
    <submittedName>
        <fullName evidence="4">Sulfatase</fullName>
    </submittedName>
</protein>
<comment type="similarity">
    <text evidence="1">Belongs to the sulfatase family.</text>
</comment>
<accession>A0ABD5U409</accession>
<keyword evidence="5" id="KW-1185">Reference proteome</keyword>